<keyword evidence="7" id="KW-1185">Reference proteome</keyword>
<evidence type="ECO:0000256" key="1">
    <source>
        <dbReference type="ARBA" id="ARBA00001298"/>
    </source>
</evidence>
<dbReference type="EMBL" id="JAUYVI010000002">
    <property type="protein sequence ID" value="MDQ7247169.1"/>
    <property type="molecule type" value="Genomic_DNA"/>
</dbReference>
<protein>
    <recommendedName>
        <fullName evidence="4 5">dTDP-4-dehydrorhamnose 3,5-epimerase</fullName>
        <ecNumber evidence="3 5">5.1.3.13</ecNumber>
    </recommendedName>
    <alternativeName>
        <fullName evidence="5">Thymidine diphospho-4-keto-rhamnose 3,5-epimerase</fullName>
    </alternativeName>
</protein>
<dbReference type="InterPro" id="IPR000888">
    <property type="entry name" value="RmlC-like"/>
</dbReference>
<comment type="caution">
    <text evidence="6">The sequence shown here is derived from an EMBL/GenBank/DDBJ whole genome shotgun (WGS) entry which is preliminary data.</text>
</comment>
<evidence type="ECO:0000256" key="5">
    <source>
        <dbReference type="RuleBase" id="RU364069"/>
    </source>
</evidence>
<dbReference type="NCBIfam" id="TIGR01221">
    <property type="entry name" value="rmlC"/>
    <property type="match status" value="1"/>
</dbReference>
<dbReference type="PANTHER" id="PTHR21047:SF2">
    <property type="entry name" value="THYMIDINE DIPHOSPHO-4-KETO-RHAMNOSE 3,5-EPIMERASE"/>
    <property type="match status" value="1"/>
</dbReference>
<dbReference type="InterPro" id="IPR014710">
    <property type="entry name" value="RmlC-like_jellyroll"/>
</dbReference>
<comment type="similarity">
    <text evidence="5">Belongs to the dTDP-4-dehydrorhamnose 3,5-epimerase family.</text>
</comment>
<dbReference type="Pfam" id="PF00908">
    <property type="entry name" value="dTDP_sugar_isom"/>
    <property type="match status" value="1"/>
</dbReference>
<comment type="function">
    <text evidence="2 5">Catalyzes the epimerization of the C3' and C5'positions of dTDP-6-deoxy-D-xylo-4-hexulose, forming dTDP-6-deoxy-L-lyxo-4-hexulose.</text>
</comment>
<evidence type="ECO:0000256" key="2">
    <source>
        <dbReference type="ARBA" id="ARBA00001997"/>
    </source>
</evidence>
<comment type="pathway">
    <text evidence="5">Carbohydrate biosynthesis; dTDP-L-rhamnose biosynthesis.</text>
</comment>
<sequence length="183" mass="20530">MKIKRLKIPGSVEVELQARGDERGYFMRTYDEAIFAEHGLPTRWVQMNESLSANVGTIRGLHFQRPPHTEAKLVRCIQGALLDVFVDLRQGSPTYGQWDSVELRADRHNAVLVPRGCAHGFCSLEPNSTVNYMVDNFYTPAAEEGVRWNDPALAIRWPLIGEPTISAKDAAWPLFKDVAPVAL</sequence>
<dbReference type="PANTHER" id="PTHR21047">
    <property type="entry name" value="DTDP-6-DEOXY-D-GLUCOSE-3,5 EPIMERASE"/>
    <property type="match status" value="1"/>
</dbReference>
<gene>
    <name evidence="6" type="primary">rfbC</name>
    <name evidence="6" type="ORF">Q8A70_05810</name>
</gene>
<dbReference type="Proteomes" id="UP001230156">
    <property type="component" value="Unassembled WGS sequence"/>
</dbReference>
<dbReference type="SUPFAM" id="SSF51182">
    <property type="entry name" value="RmlC-like cupins"/>
    <property type="match status" value="1"/>
</dbReference>
<dbReference type="CDD" id="cd00438">
    <property type="entry name" value="cupin_RmlC"/>
    <property type="match status" value="1"/>
</dbReference>
<dbReference type="GO" id="GO:0008830">
    <property type="term" value="F:dTDP-4-dehydrorhamnose 3,5-epimerase activity"/>
    <property type="evidence" value="ECO:0007669"/>
    <property type="project" value="UniProtKB-EC"/>
</dbReference>
<reference evidence="7" key="1">
    <citation type="submission" date="2023-08" db="EMBL/GenBank/DDBJ databases">
        <title>Rhodospirillaceae gen. nov., a novel taxon isolated from the Yangtze River Yuezi River estuary sludge.</title>
        <authorList>
            <person name="Ruan L."/>
        </authorList>
    </citation>
    <scope>NUCLEOTIDE SEQUENCE [LARGE SCALE GENOMIC DNA]</scope>
    <source>
        <strain evidence="7">R-7</strain>
    </source>
</reference>
<organism evidence="6 7">
    <name type="scientific">Dongia sedimenti</name>
    <dbReference type="NCBI Taxonomy" id="3064282"/>
    <lineage>
        <taxon>Bacteria</taxon>
        <taxon>Pseudomonadati</taxon>
        <taxon>Pseudomonadota</taxon>
        <taxon>Alphaproteobacteria</taxon>
        <taxon>Rhodospirillales</taxon>
        <taxon>Dongiaceae</taxon>
        <taxon>Dongia</taxon>
    </lineage>
</organism>
<dbReference type="Gene3D" id="2.60.120.10">
    <property type="entry name" value="Jelly Rolls"/>
    <property type="match status" value="1"/>
</dbReference>
<dbReference type="EC" id="5.1.3.13" evidence="3 5"/>
<proteinExistence type="inferred from homology"/>
<evidence type="ECO:0000256" key="3">
    <source>
        <dbReference type="ARBA" id="ARBA00012098"/>
    </source>
</evidence>
<keyword evidence="5 6" id="KW-0413">Isomerase</keyword>
<comment type="catalytic activity">
    <reaction evidence="1 5">
        <text>dTDP-4-dehydro-6-deoxy-alpha-D-glucose = dTDP-4-dehydro-beta-L-rhamnose</text>
        <dbReference type="Rhea" id="RHEA:16969"/>
        <dbReference type="ChEBI" id="CHEBI:57649"/>
        <dbReference type="ChEBI" id="CHEBI:62830"/>
        <dbReference type="EC" id="5.1.3.13"/>
    </reaction>
</comment>
<accession>A0ABU0YHH8</accession>
<dbReference type="InterPro" id="IPR011051">
    <property type="entry name" value="RmlC_Cupin_sf"/>
</dbReference>
<comment type="subunit">
    <text evidence="5">Homodimer.</text>
</comment>
<evidence type="ECO:0000313" key="7">
    <source>
        <dbReference type="Proteomes" id="UP001230156"/>
    </source>
</evidence>
<evidence type="ECO:0000256" key="4">
    <source>
        <dbReference type="ARBA" id="ARBA00019595"/>
    </source>
</evidence>
<dbReference type="RefSeq" id="WP_379954573.1">
    <property type="nucleotide sequence ID" value="NZ_JAUYVI010000002.1"/>
</dbReference>
<evidence type="ECO:0000313" key="6">
    <source>
        <dbReference type="EMBL" id="MDQ7247169.1"/>
    </source>
</evidence>
<name>A0ABU0YHH8_9PROT</name>